<dbReference type="InParanoid" id="G3P7C2"/>
<dbReference type="FunFam" id="3.30.200.20:FF:000110">
    <property type="entry name" value="Death-associated kinase 3, isoform CRA_a"/>
    <property type="match status" value="1"/>
</dbReference>
<feature type="compositionally biased region" description="Basic residues" evidence="14">
    <location>
        <begin position="512"/>
        <end position="523"/>
    </location>
</feature>
<dbReference type="Ensembl" id="ENSGACT00000013521.2">
    <property type="protein sequence ID" value="ENSGACP00000013496.2"/>
    <property type="gene ID" value="ENSGACG00000010201.2"/>
</dbReference>
<evidence type="ECO:0000256" key="1">
    <source>
        <dbReference type="ARBA" id="ARBA00001946"/>
    </source>
</evidence>
<dbReference type="STRING" id="69293.ENSGACP00000013496"/>
<dbReference type="AlphaFoldDB" id="G3P7C2"/>
<keyword evidence="8" id="KW-0418">Kinase</keyword>
<reference evidence="16" key="3">
    <citation type="submission" date="2025-09" db="UniProtKB">
        <authorList>
            <consortium name="Ensembl"/>
        </authorList>
    </citation>
    <scope>IDENTIFICATION</scope>
</reference>
<dbReference type="eggNOG" id="KOG0032">
    <property type="taxonomic scope" value="Eukaryota"/>
</dbReference>
<evidence type="ECO:0000313" key="16">
    <source>
        <dbReference type="Ensembl" id="ENSGACP00000013496.2"/>
    </source>
</evidence>
<dbReference type="InterPro" id="IPR008271">
    <property type="entry name" value="Ser/Thr_kinase_AS"/>
</dbReference>
<evidence type="ECO:0000256" key="11">
    <source>
        <dbReference type="ARBA" id="ARBA00048679"/>
    </source>
</evidence>
<feature type="domain" description="Protein kinase" evidence="15">
    <location>
        <begin position="18"/>
        <end position="280"/>
    </location>
</feature>
<dbReference type="PROSITE" id="PS00107">
    <property type="entry name" value="PROTEIN_KINASE_ATP"/>
    <property type="match status" value="1"/>
</dbReference>
<dbReference type="Gene3D" id="1.20.5.460">
    <property type="entry name" value="Single helix bin"/>
    <property type="match status" value="1"/>
</dbReference>
<keyword evidence="4" id="KW-0597">Phosphoprotein</keyword>
<dbReference type="SUPFAM" id="SSF56112">
    <property type="entry name" value="Protein kinase-like (PK-like)"/>
    <property type="match status" value="1"/>
</dbReference>
<dbReference type="Gene3D" id="3.30.200.20">
    <property type="entry name" value="Phosphorylase Kinase, domain 1"/>
    <property type="match status" value="1"/>
</dbReference>
<accession>G3P7C2</accession>
<evidence type="ECO:0000256" key="9">
    <source>
        <dbReference type="ARBA" id="ARBA00022840"/>
    </source>
</evidence>
<dbReference type="SMART" id="SM00220">
    <property type="entry name" value="S_TKc"/>
    <property type="match status" value="1"/>
</dbReference>
<dbReference type="Gene3D" id="1.10.510.10">
    <property type="entry name" value="Transferase(Phosphotransferase) domain 1"/>
    <property type="match status" value="1"/>
</dbReference>
<evidence type="ECO:0000256" key="2">
    <source>
        <dbReference type="ARBA" id="ARBA00012513"/>
    </source>
</evidence>
<evidence type="ECO:0000256" key="12">
    <source>
        <dbReference type="ARBA" id="ARBA00060827"/>
    </source>
</evidence>
<keyword evidence="7 13" id="KW-0547">Nucleotide-binding</keyword>
<dbReference type="GO" id="GO:0035556">
    <property type="term" value="P:intracellular signal transduction"/>
    <property type="evidence" value="ECO:0007669"/>
    <property type="project" value="TreeGrafter"/>
</dbReference>
<dbReference type="PROSITE" id="PS50011">
    <property type="entry name" value="PROTEIN_KINASE_DOM"/>
    <property type="match status" value="1"/>
</dbReference>
<feature type="binding site" evidence="13">
    <location>
        <position position="51"/>
    </location>
    <ligand>
        <name>ATP</name>
        <dbReference type="ChEBI" id="CHEBI:30616"/>
    </ligand>
</feature>
<evidence type="ECO:0000313" key="17">
    <source>
        <dbReference type="Proteomes" id="UP000007635"/>
    </source>
</evidence>
<comment type="cofactor">
    <cofactor evidence="1">
        <name>Mg(2+)</name>
        <dbReference type="ChEBI" id="CHEBI:18420"/>
    </cofactor>
</comment>
<evidence type="ECO:0000256" key="5">
    <source>
        <dbReference type="ARBA" id="ARBA00022679"/>
    </source>
</evidence>
<evidence type="ECO:0000256" key="13">
    <source>
        <dbReference type="PROSITE-ProRule" id="PRU10141"/>
    </source>
</evidence>
<evidence type="ECO:0000256" key="4">
    <source>
        <dbReference type="ARBA" id="ARBA00022553"/>
    </source>
</evidence>
<dbReference type="Pfam" id="PF00069">
    <property type="entry name" value="Pkinase"/>
    <property type="match status" value="1"/>
</dbReference>
<dbReference type="InterPro" id="IPR011009">
    <property type="entry name" value="Kinase-like_dom_sf"/>
</dbReference>
<dbReference type="GeneTree" id="ENSGT00940000153424"/>
<dbReference type="EC" id="2.7.11.1" evidence="2"/>
<dbReference type="Proteomes" id="UP000007635">
    <property type="component" value="Chromosome XIX"/>
</dbReference>
<dbReference type="GO" id="GO:0004674">
    <property type="term" value="F:protein serine/threonine kinase activity"/>
    <property type="evidence" value="ECO:0007669"/>
    <property type="project" value="UniProtKB-KW"/>
</dbReference>
<dbReference type="PANTHER" id="PTHR24342:SF15">
    <property type="entry name" value="DEATH-ASSOCIATED PROTEIN KINASE 2"/>
    <property type="match status" value="1"/>
</dbReference>
<keyword evidence="3" id="KW-0723">Serine/threonine-protein kinase</keyword>
<reference evidence="16 17" key="1">
    <citation type="journal article" date="2021" name="G3 (Bethesda)">
        <title>Improved contiguity of the threespine stickleback genome using long-read sequencing.</title>
        <authorList>
            <person name="Nath S."/>
            <person name="Shaw D.E."/>
            <person name="White M.A."/>
        </authorList>
    </citation>
    <scope>NUCLEOTIDE SEQUENCE [LARGE SCALE GENOMIC DNA]</scope>
    <source>
        <strain evidence="16 17">Lake Benthic</strain>
    </source>
</reference>
<proteinExistence type="inferred from homology"/>
<organism evidence="16 17">
    <name type="scientific">Gasterosteus aculeatus aculeatus</name>
    <name type="common">three-spined stickleback</name>
    <dbReference type="NCBI Taxonomy" id="481459"/>
    <lineage>
        <taxon>Eukaryota</taxon>
        <taxon>Metazoa</taxon>
        <taxon>Chordata</taxon>
        <taxon>Craniata</taxon>
        <taxon>Vertebrata</taxon>
        <taxon>Euteleostomi</taxon>
        <taxon>Actinopterygii</taxon>
        <taxon>Neopterygii</taxon>
        <taxon>Teleostei</taxon>
        <taxon>Neoteleostei</taxon>
        <taxon>Acanthomorphata</taxon>
        <taxon>Eupercaria</taxon>
        <taxon>Perciformes</taxon>
        <taxon>Cottioidei</taxon>
        <taxon>Gasterosteales</taxon>
        <taxon>Gasterosteidae</taxon>
        <taxon>Gasterosteus</taxon>
    </lineage>
</organism>
<comment type="catalytic activity">
    <reaction evidence="11">
        <text>L-seryl-[protein] + ATP = O-phospho-L-seryl-[protein] + ADP + H(+)</text>
        <dbReference type="Rhea" id="RHEA:17989"/>
        <dbReference type="Rhea" id="RHEA-COMP:9863"/>
        <dbReference type="Rhea" id="RHEA-COMP:11604"/>
        <dbReference type="ChEBI" id="CHEBI:15378"/>
        <dbReference type="ChEBI" id="CHEBI:29999"/>
        <dbReference type="ChEBI" id="CHEBI:30616"/>
        <dbReference type="ChEBI" id="CHEBI:83421"/>
        <dbReference type="ChEBI" id="CHEBI:456216"/>
        <dbReference type="EC" id="2.7.11.1"/>
    </reaction>
</comment>
<keyword evidence="5" id="KW-0808">Transferase</keyword>
<comment type="catalytic activity">
    <reaction evidence="10">
        <text>L-threonyl-[protein] + ATP = O-phospho-L-threonyl-[protein] + ADP + H(+)</text>
        <dbReference type="Rhea" id="RHEA:46608"/>
        <dbReference type="Rhea" id="RHEA-COMP:11060"/>
        <dbReference type="Rhea" id="RHEA-COMP:11605"/>
        <dbReference type="ChEBI" id="CHEBI:15378"/>
        <dbReference type="ChEBI" id="CHEBI:30013"/>
        <dbReference type="ChEBI" id="CHEBI:30616"/>
        <dbReference type="ChEBI" id="CHEBI:61977"/>
        <dbReference type="ChEBI" id="CHEBI:456216"/>
        <dbReference type="EC" id="2.7.11.1"/>
    </reaction>
</comment>
<dbReference type="InterPro" id="IPR000719">
    <property type="entry name" value="Prot_kinase_dom"/>
</dbReference>
<keyword evidence="9 13" id="KW-0067">ATP-binding</keyword>
<feature type="region of interest" description="Disordered" evidence="14">
    <location>
        <begin position="490"/>
        <end position="523"/>
    </location>
</feature>
<dbReference type="InterPro" id="IPR017441">
    <property type="entry name" value="Protein_kinase_ATP_BS"/>
</dbReference>
<evidence type="ECO:0000256" key="14">
    <source>
        <dbReference type="SAM" id="MobiDB-lite"/>
    </source>
</evidence>
<dbReference type="GO" id="GO:0006915">
    <property type="term" value="P:apoptotic process"/>
    <property type="evidence" value="ECO:0007669"/>
    <property type="project" value="UniProtKB-KW"/>
</dbReference>
<evidence type="ECO:0000256" key="10">
    <source>
        <dbReference type="ARBA" id="ARBA00047899"/>
    </source>
</evidence>
<dbReference type="GO" id="GO:0005634">
    <property type="term" value="C:nucleus"/>
    <property type="evidence" value="ECO:0007669"/>
    <property type="project" value="TreeGrafter"/>
</dbReference>
<protein>
    <recommendedName>
        <fullName evidence="2">non-specific serine/threonine protein kinase</fullName>
        <ecNumber evidence="2">2.7.11.1</ecNumber>
    </recommendedName>
</protein>
<reference evidence="16" key="2">
    <citation type="submission" date="2025-08" db="UniProtKB">
        <authorList>
            <consortium name="Ensembl"/>
        </authorList>
    </citation>
    <scope>IDENTIFICATION</scope>
</reference>
<comment type="similarity">
    <text evidence="12">Belongs to the protein kinase superfamily. CAMK Ser/Thr protein kinase family. DAP kinase subfamily.</text>
</comment>
<sequence length="523" mass="60614">MKTPGMAVFKQQHIDDFYEIGEQLGSGQFAMVKRCVERSTGVEYAAKFIKKRQSRASRRGVKRDEIEREVNILQQLQHNNIVTLHDVYENRTDVVLILELVSGGELFDFLAQKESLSEEEATQFMKQILDGVEYLHSKRIVHFDLKPENIMLLDRNVALPRIKLIDFGLAHKLEAGADFKNIFGTPEFVAPEIVNYEPLGLEADMWSIGVITYILLSGASPFLGDTKQETLGNISAMDYNFDEELFSNTSELAKSFIRQLLVKDTRKRMTIQEALNHPWIKSCDHMEEESAALEAEKKAEQLKTKRLQEYTIQSHSSVPHNNTYANFERFAHVLEDVSLMERGLSEVAVAHHSLQGDIEALLTIYNDKESWYKEESETARKHLSQVRYEFCKVEATRRLLQEDLKSMDASLESISGKYDHRQSQLDALRQELSTELRWLEEPLNPRQAMVKRLSVVNLDNFKRQYARRRWKLSFRIVALCNHLTRIMKKGPKQLEQNGRDCESDQEEDVLKRRPRSRKRSSTS</sequence>
<evidence type="ECO:0000256" key="8">
    <source>
        <dbReference type="ARBA" id="ARBA00022777"/>
    </source>
</evidence>
<evidence type="ECO:0000256" key="7">
    <source>
        <dbReference type="ARBA" id="ARBA00022741"/>
    </source>
</evidence>
<dbReference type="GO" id="GO:0005737">
    <property type="term" value="C:cytoplasm"/>
    <property type="evidence" value="ECO:0007669"/>
    <property type="project" value="TreeGrafter"/>
</dbReference>
<name>G3P7C2_GASAC</name>
<keyword evidence="6" id="KW-0053">Apoptosis</keyword>
<evidence type="ECO:0000259" key="15">
    <source>
        <dbReference type="PROSITE" id="PS50011"/>
    </source>
</evidence>
<dbReference type="FunFam" id="1.10.510.10:FF:000250">
    <property type="entry name" value="Death-associated protein kinase 3"/>
    <property type="match status" value="1"/>
</dbReference>
<dbReference type="GO" id="GO:0005524">
    <property type="term" value="F:ATP binding"/>
    <property type="evidence" value="ECO:0007669"/>
    <property type="project" value="UniProtKB-UniRule"/>
</dbReference>
<dbReference type="Bgee" id="ENSGACG00000010201">
    <property type="expression patterns" value="Expressed in head kidney and 11 other cell types or tissues"/>
</dbReference>
<dbReference type="GO" id="GO:0043065">
    <property type="term" value="P:positive regulation of apoptotic process"/>
    <property type="evidence" value="ECO:0007669"/>
    <property type="project" value="TreeGrafter"/>
</dbReference>
<keyword evidence="17" id="KW-1185">Reference proteome</keyword>
<evidence type="ECO:0000256" key="3">
    <source>
        <dbReference type="ARBA" id="ARBA00022527"/>
    </source>
</evidence>
<evidence type="ECO:0000256" key="6">
    <source>
        <dbReference type="ARBA" id="ARBA00022703"/>
    </source>
</evidence>
<dbReference type="PROSITE" id="PS00108">
    <property type="entry name" value="PROTEIN_KINASE_ST"/>
    <property type="match status" value="1"/>
</dbReference>
<dbReference type="PANTHER" id="PTHR24342">
    <property type="entry name" value="SERINE/THREONINE-PROTEIN KINASE 17"/>
    <property type="match status" value="1"/>
</dbReference>